<dbReference type="GO" id="GO:0004674">
    <property type="term" value="F:protein serine/threonine kinase activity"/>
    <property type="evidence" value="ECO:0007669"/>
    <property type="project" value="TreeGrafter"/>
</dbReference>
<dbReference type="OrthoDB" id="3182374at2"/>
<keyword evidence="2" id="KW-0808">Transferase</keyword>
<evidence type="ECO:0000313" key="6">
    <source>
        <dbReference type="EMBL" id="BAU33517.1"/>
    </source>
</evidence>
<dbReference type="KEGG" id="malk:MalAC0309_2686"/>
<dbReference type="Pfam" id="PF07804">
    <property type="entry name" value="HipA_C"/>
    <property type="match status" value="1"/>
</dbReference>
<evidence type="ECO:0000256" key="1">
    <source>
        <dbReference type="ARBA" id="ARBA00010164"/>
    </source>
</evidence>
<evidence type="ECO:0000259" key="5">
    <source>
        <dbReference type="Pfam" id="PF13657"/>
    </source>
</evidence>
<dbReference type="Gene3D" id="1.10.1070.20">
    <property type="match status" value="1"/>
</dbReference>
<evidence type="ECO:0000256" key="3">
    <source>
        <dbReference type="ARBA" id="ARBA00022777"/>
    </source>
</evidence>
<organism evidence="6 7">
    <name type="scientific">Microcella alkaliphila</name>
    <dbReference type="NCBI Taxonomy" id="279828"/>
    <lineage>
        <taxon>Bacteria</taxon>
        <taxon>Bacillati</taxon>
        <taxon>Actinomycetota</taxon>
        <taxon>Actinomycetes</taxon>
        <taxon>Micrococcales</taxon>
        <taxon>Microbacteriaceae</taxon>
        <taxon>Microcella</taxon>
    </lineage>
</organism>
<dbReference type="RefSeq" id="WP_096423213.1">
    <property type="nucleotide sequence ID" value="NZ_AP017315.1"/>
</dbReference>
<keyword evidence="3" id="KW-0418">Kinase</keyword>
<dbReference type="PANTHER" id="PTHR37419">
    <property type="entry name" value="SERINE/THREONINE-PROTEIN KINASE TOXIN HIPA"/>
    <property type="match status" value="1"/>
</dbReference>
<evidence type="ECO:0000256" key="2">
    <source>
        <dbReference type="ARBA" id="ARBA00022679"/>
    </source>
</evidence>
<protein>
    <recommendedName>
        <fullName evidence="8">Serine/threonine-protein kinase HipA</fullName>
    </recommendedName>
</protein>
<dbReference type="InterPro" id="IPR052028">
    <property type="entry name" value="HipA_Ser/Thr_kinase"/>
</dbReference>
<dbReference type="AlphaFoldDB" id="A0A0U5BY55"/>
<dbReference type="PANTHER" id="PTHR37419:SF1">
    <property type="entry name" value="SERINE_THREONINE-PROTEIN KINASE TOXIN HIPA"/>
    <property type="match status" value="1"/>
</dbReference>
<dbReference type="Proteomes" id="UP000218965">
    <property type="component" value="Chromosome"/>
</dbReference>
<dbReference type="Pfam" id="PF13657">
    <property type="entry name" value="Couple_hipA"/>
    <property type="match status" value="1"/>
</dbReference>
<dbReference type="InterPro" id="IPR017508">
    <property type="entry name" value="HipA_N1"/>
</dbReference>
<feature type="domain" description="HipA N-terminal subdomain 1" evidence="5">
    <location>
        <begin position="4"/>
        <end position="103"/>
    </location>
</feature>
<reference evidence="7" key="1">
    <citation type="submission" date="2015-12" db="EMBL/GenBank/DDBJ databases">
        <authorList>
            <person name="Shamseldin A."/>
            <person name="Moawad H."/>
            <person name="Abd El-Rahim W.M."/>
            <person name="Sadowsky M.J."/>
        </authorList>
    </citation>
    <scope>NUCLEOTIDE SEQUENCE [LARGE SCALE GENOMIC DNA]</scope>
    <source>
        <strain evidence="7">JAM AC0309</strain>
    </source>
</reference>
<gene>
    <name evidence="6" type="ORF">MalAC0309_2686</name>
</gene>
<accession>A0A0U5BY55</accession>
<evidence type="ECO:0008006" key="8">
    <source>
        <dbReference type="Google" id="ProtNLM"/>
    </source>
</evidence>
<reference evidence="6 7" key="2">
    <citation type="submission" date="2016-01" db="EMBL/GenBank/DDBJ databases">
        <title>Microcella alkaliphila JAM AC0309 whole genome shotgun sequence.</title>
        <authorList>
            <person name="Kurata A."/>
            <person name="Hirose Y."/>
            <person name="Kishimoto N."/>
            <person name="Kobayashi T."/>
        </authorList>
    </citation>
    <scope>NUCLEOTIDE SEQUENCE [LARGE SCALE GENOMIC DNA]</scope>
    <source>
        <strain evidence="6 7">JAM AC0309</strain>
    </source>
</reference>
<evidence type="ECO:0000313" key="7">
    <source>
        <dbReference type="Proteomes" id="UP000218965"/>
    </source>
</evidence>
<dbReference type="GO" id="GO:0005829">
    <property type="term" value="C:cytosol"/>
    <property type="evidence" value="ECO:0007669"/>
    <property type="project" value="TreeGrafter"/>
</dbReference>
<feature type="domain" description="HipA-like C-terminal" evidence="4">
    <location>
        <begin position="148"/>
        <end position="389"/>
    </location>
</feature>
<dbReference type="EMBL" id="AP017315">
    <property type="protein sequence ID" value="BAU33517.1"/>
    <property type="molecule type" value="Genomic_DNA"/>
</dbReference>
<dbReference type="InterPro" id="IPR012893">
    <property type="entry name" value="HipA-like_C"/>
</dbReference>
<name>A0A0U5BY55_9MICO</name>
<proteinExistence type="inferred from homology"/>
<dbReference type="NCBIfam" id="TIGR03071">
    <property type="entry name" value="couple_hipA"/>
    <property type="match status" value="1"/>
</dbReference>
<comment type="similarity">
    <text evidence="1">Belongs to the HipA Ser/Thr kinase family.</text>
</comment>
<evidence type="ECO:0000259" key="4">
    <source>
        <dbReference type="Pfam" id="PF07804"/>
    </source>
</evidence>
<sequence>MRALDVYLYGANVAELTLLGPQQYRLFYRDAWLDDPARMPLSSSLPLQVTPHTGDVLAAFLDNLLPDNPDVRERWAVDAGLDSTDPFGLLGVYGVDVAGAVQFVVSGGDPLAGTTRRTVDDHDIADRIAALRLDDATWRGQDSASGYFSLGGAQGKFSLGWDGERWYEPTGADPTTHIFKPRVRGQVDGEIIEFLTMRLASSAGLPTAHAEIREFGSEHSLVVQRFDRVAPPAASRSGSLIRVHTEDLAQATGTPRLRKYEARGGPGYRDALAVIDDHVPSERAARSREAFVKALVFAWIMLNTDAHAKNYSFFITPSGLDLTPLYDVSSFIPYAGRDATDARELERAFASTQLSMRIAADYEAGQQSWWEWKAVAREAGVDRVALTEWTLTLVDGAADTLGTIVATLPTHLQSDTVSRFMDRVPIRMRQVRAAIERSG</sequence>